<dbReference type="InterPro" id="IPR016181">
    <property type="entry name" value="Acyl_CoA_acyltransferase"/>
</dbReference>
<dbReference type="EMBL" id="CP025120">
    <property type="protein sequence ID" value="AUD79823.1"/>
    <property type="molecule type" value="Genomic_DNA"/>
</dbReference>
<keyword evidence="2" id="KW-1185">Reference proteome</keyword>
<evidence type="ECO:0000313" key="1">
    <source>
        <dbReference type="EMBL" id="AUD79823.1"/>
    </source>
</evidence>
<gene>
    <name evidence="1" type="ORF">CW740_11420</name>
</gene>
<dbReference type="OrthoDB" id="9798081at2"/>
<sequence length="167" mass="19156">MLIAETERLRLRYIKAPDAKFIFELYNQPSFIKYIGDRGIHSVQDAEAFISKVEDNYQQFGFWLYLVEDKETHQPLGVNGLIQRDYLDAPDIGFALMPEYCGKGFAKESSVAVVQHARQLKLATIYAITSPDNTISESLLARIGFTFQRQDYFDNSTTAINLFKLKL</sequence>
<dbReference type="SUPFAM" id="SSF55729">
    <property type="entry name" value="Acyl-CoA N-acyltransferases (Nat)"/>
    <property type="match status" value="1"/>
</dbReference>
<dbReference type="PANTHER" id="PTHR43792:SF1">
    <property type="entry name" value="N-ACETYLTRANSFERASE DOMAIN-CONTAINING PROTEIN"/>
    <property type="match status" value="1"/>
</dbReference>
<dbReference type="PANTHER" id="PTHR43792">
    <property type="entry name" value="GNAT FAMILY, PUTATIVE (AFU_ORTHOLOGUE AFUA_3G00765)-RELATED-RELATED"/>
    <property type="match status" value="1"/>
</dbReference>
<dbReference type="AlphaFoldDB" id="A0A2K9ATT3"/>
<proteinExistence type="predicted"/>
<dbReference type="RefSeq" id="WP_106647615.1">
    <property type="nucleotide sequence ID" value="NZ_BMGO01000001.1"/>
</dbReference>
<reference evidence="1 2" key="1">
    <citation type="submission" date="2017-12" db="EMBL/GenBank/DDBJ databases">
        <title>Kangiella profundi FT102 completed genome.</title>
        <authorList>
            <person name="Xu J."/>
            <person name="Wang J."/>
            <person name="Lu Y."/>
        </authorList>
    </citation>
    <scope>NUCLEOTIDE SEQUENCE [LARGE SCALE GENOMIC DNA]</scope>
    <source>
        <strain evidence="1 2">FT102</strain>
    </source>
</reference>
<dbReference type="Proteomes" id="UP000232693">
    <property type="component" value="Chromosome"/>
</dbReference>
<accession>A0A2K9ATT3</accession>
<evidence type="ECO:0000313" key="2">
    <source>
        <dbReference type="Proteomes" id="UP000232693"/>
    </source>
</evidence>
<dbReference type="InterPro" id="IPR051531">
    <property type="entry name" value="N-acetyltransferase"/>
</dbReference>
<protein>
    <submittedName>
        <fullName evidence="1">N-acetyltransferase</fullName>
    </submittedName>
</protein>
<dbReference type="PROSITE" id="PS51186">
    <property type="entry name" value="GNAT"/>
    <property type="match status" value="1"/>
</dbReference>
<dbReference type="Gene3D" id="3.40.630.30">
    <property type="match status" value="1"/>
</dbReference>
<dbReference type="KEGG" id="kpd:CW740_11420"/>
<dbReference type="InterPro" id="IPR000182">
    <property type="entry name" value="GNAT_dom"/>
</dbReference>
<organism evidence="1 2">
    <name type="scientific">Kangiella profundi</name>
    <dbReference type="NCBI Taxonomy" id="1561924"/>
    <lineage>
        <taxon>Bacteria</taxon>
        <taxon>Pseudomonadati</taxon>
        <taxon>Pseudomonadota</taxon>
        <taxon>Gammaproteobacteria</taxon>
        <taxon>Kangiellales</taxon>
        <taxon>Kangiellaceae</taxon>
        <taxon>Kangiella</taxon>
    </lineage>
</organism>
<dbReference type="Pfam" id="PF13302">
    <property type="entry name" value="Acetyltransf_3"/>
    <property type="match status" value="1"/>
</dbReference>
<name>A0A2K9ATT3_9GAMM</name>
<keyword evidence="1" id="KW-0808">Transferase</keyword>
<dbReference type="GO" id="GO:0016747">
    <property type="term" value="F:acyltransferase activity, transferring groups other than amino-acyl groups"/>
    <property type="evidence" value="ECO:0007669"/>
    <property type="project" value="InterPro"/>
</dbReference>